<name>A0A1N6ECG7_9BACT</name>
<gene>
    <name evidence="4" type="ORF">SAMN05444394_1978</name>
</gene>
<proteinExistence type="predicted"/>
<dbReference type="GO" id="GO:0045493">
    <property type="term" value="P:xylan catabolic process"/>
    <property type="evidence" value="ECO:0007669"/>
    <property type="project" value="UniProtKB-KW"/>
</dbReference>
<dbReference type="InterPro" id="IPR023296">
    <property type="entry name" value="Glyco_hydro_beta-prop_sf"/>
</dbReference>
<dbReference type="PANTHER" id="PTHR43772:SF2">
    <property type="entry name" value="PUTATIVE (AFU_ORTHOLOGUE AFUA_2G04480)-RELATED"/>
    <property type="match status" value="1"/>
</dbReference>
<dbReference type="PANTHER" id="PTHR43772">
    <property type="entry name" value="ENDO-1,4-BETA-XYLANASE"/>
    <property type="match status" value="1"/>
</dbReference>
<sequence length="544" mass="63137">MKIRIILLLDSFIVAAWVFEAIEQILKERNTELVLAVINQKPKSSGKKSPFLYRLFRAIDRKLFLKSPDAFAQEDIRNIKGWDIPSLPITPIQKKYSDYFQKEDLDKISALNPDIIVRFGFRILRGKILLIPKLGVWSFHHGDNQFYKGGPPGFWEVMLKKETTGLILQRLSEKLDDGQVLYKSFSQTDPLSVQRNANKIFWLSSFIIPRVIRQINTKGIDKWEKEIHSNQVPIKSEVPLLTPPASGKMAILATDLTFRNIFRKIKEGFKKPYWEIVVARNEGNVLSNLSVINFHSIKPPKGLLSNGSFWADPFPIEKDKKTWVFFEDFDYNSNKGRISVAEWDGKKMIDPKVVLEEKWHLSYPFIWEENNEFYLIPESGEVGKLFIYKALDFPFKWTKVGVFFEGEAYDPTLIKVEDKYWLFVNQSPHQGTSAFVELYAYYSPSLLEPKWIAHSLNPIVSDVNCSRPAGRIFKNGEKLFRPAQDSGLRYGHRVKIQKILNLTPEEYKEDTVAVLEPDSSKKQLGAHTFNFTEEWVFSDAYYRK</sequence>
<protein>
    <recommendedName>
        <fullName evidence="3">Glucosamine inositolphosphorylceramide transferase 1 N-terminal domain-containing protein</fullName>
    </recommendedName>
</protein>
<evidence type="ECO:0000256" key="1">
    <source>
        <dbReference type="ARBA" id="ARBA00022651"/>
    </source>
</evidence>
<keyword evidence="5" id="KW-1185">Reference proteome</keyword>
<dbReference type="Gene3D" id="3.40.50.170">
    <property type="entry name" value="Formyl transferase, N-terminal domain"/>
    <property type="match status" value="1"/>
</dbReference>
<dbReference type="Proteomes" id="UP000185221">
    <property type="component" value="Unassembled WGS sequence"/>
</dbReference>
<dbReference type="STRING" id="226505.SAMN05444394_1978"/>
<reference evidence="5" key="1">
    <citation type="submission" date="2016-11" db="EMBL/GenBank/DDBJ databases">
        <authorList>
            <person name="Varghese N."/>
            <person name="Submissions S."/>
        </authorList>
    </citation>
    <scope>NUCLEOTIDE SEQUENCE [LARGE SCALE GENOMIC DNA]</scope>
    <source>
        <strain evidence="5">DSM 15292</strain>
    </source>
</reference>
<dbReference type="InterPro" id="IPR052176">
    <property type="entry name" value="Glycosyl_Hydrlase_43_Enz"/>
</dbReference>
<accession>A0A1N6ECG7</accession>
<evidence type="ECO:0000313" key="4">
    <source>
        <dbReference type="EMBL" id="SIN80732.1"/>
    </source>
</evidence>
<dbReference type="Gene3D" id="2.115.10.20">
    <property type="entry name" value="Glycosyl hydrolase domain, family 43"/>
    <property type="match status" value="1"/>
</dbReference>
<evidence type="ECO:0000259" key="3">
    <source>
        <dbReference type="Pfam" id="PF24793"/>
    </source>
</evidence>
<dbReference type="AlphaFoldDB" id="A0A1N6ECG7"/>
<dbReference type="EMBL" id="FSRC01000001">
    <property type="protein sequence ID" value="SIN80732.1"/>
    <property type="molecule type" value="Genomic_DNA"/>
</dbReference>
<dbReference type="RefSeq" id="WP_074224648.1">
    <property type="nucleotide sequence ID" value="NZ_FSRC01000001.1"/>
</dbReference>
<keyword evidence="1" id="KW-0858">Xylan degradation</keyword>
<keyword evidence="1" id="KW-0624">Polysaccharide degradation</keyword>
<feature type="domain" description="Glucosamine inositolphosphorylceramide transferase 1 N-terminal" evidence="3">
    <location>
        <begin position="307"/>
        <end position="522"/>
    </location>
</feature>
<dbReference type="SUPFAM" id="SSF75005">
    <property type="entry name" value="Arabinanase/levansucrase/invertase"/>
    <property type="match status" value="1"/>
</dbReference>
<dbReference type="SUPFAM" id="SSF53328">
    <property type="entry name" value="Formyltransferase"/>
    <property type="match status" value="1"/>
</dbReference>
<dbReference type="OrthoDB" id="3771157at2"/>
<dbReference type="InterPro" id="IPR056442">
    <property type="entry name" value="GINT1_N"/>
</dbReference>
<evidence type="ECO:0000313" key="5">
    <source>
        <dbReference type="Proteomes" id="UP000185221"/>
    </source>
</evidence>
<organism evidence="4 5">
    <name type="scientific">Algoriphagus halophilus</name>
    <dbReference type="NCBI Taxonomy" id="226505"/>
    <lineage>
        <taxon>Bacteria</taxon>
        <taxon>Pseudomonadati</taxon>
        <taxon>Bacteroidota</taxon>
        <taxon>Cytophagia</taxon>
        <taxon>Cytophagales</taxon>
        <taxon>Cyclobacteriaceae</taxon>
        <taxon>Algoriphagus</taxon>
    </lineage>
</organism>
<dbReference type="InterPro" id="IPR036477">
    <property type="entry name" value="Formyl_transf_N_sf"/>
</dbReference>
<dbReference type="Pfam" id="PF24793">
    <property type="entry name" value="GINT1_N"/>
    <property type="match status" value="1"/>
</dbReference>
<keyword evidence="2" id="KW-0119">Carbohydrate metabolism</keyword>
<evidence type="ECO:0000256" key="2">
    <source>
        <dbReference type="ARBA" id="ARBA00023277"/>
    </source>
</evidence>